<organism evidence="2">
    <name type="scientific">Sporisorium scitamineum</name>
    <dbReference type="NCBI Taxonomy" id="49012"/>
    <lineage>
        <taxon>Eukaryota</taxon>
        <taxon>Fungi</taxon>
        <taxon>Dikarya</taxon>
        <taxon>Basidiomycota</taxon>
        <taxon>Ustilaginomycotina</taxon>
        <taxon>Ustilaginomycetes</taxon>
        <taxon>Ustilaginales</taxon>
        <taxon>Ustilaginaceae</taxon>
        <taxon>Sporisorium</taxon>
    </lineage>
</organism>
<feature type="chain" id="PRO_5007281119" evidence="1">
    <location>
        <begin position="26"/>
        <end position="227"/>
    </location>
</feature>
<proteinExistence type="predicted"/>
<keyword evidence="1" id="KW-0732">Signal</keyword>
<name>A0A127Z5B2_9BASI</name>
<dbReference type="AlphaFoldDB" id="A0A127Z5B2"/>
<reference evidence="2" key="1">
    <citation type="submission" date="2014-06" db="EMBL/GenBank/DDBJ databases">
        <authorList>
            <person name="Ju J."/>
            <person name="Zhang J."/>
        </authorList>
    </citation>
    <scope>NUCLEOTIDE SEQUENCE</scope>
    <source>
        <strain evidence="2">SscI8</strain>
    </source>
</reference>
<dbReference type="EMBL" id="LK056650">
    <property type="protein sequence ID" value="CDS81885.1"/>
    <property type="molecule type" value="Genomic_DNA"/>
</dbReference>
<feature type="signal peptide" evidence="1">
    <location>
        <begin position="1"/>
        <end position="25"/>
    </location>
</feature>
<accession>A0A127Z5B2</accession>
<gene>
    <name evidence="2" type="ORF">SPSC_00071</name>
</gene>
<evidence type="ECO:0000256" key="1">
    <source>
        <dbReference type="SAM" id="SignalP"/>
    </source>
</evidence>
<sequence>MRVFSLAAWSFLLATVAVLSFSVKATRYSGEFEIEFNDGYGIQPHLGVQPHRRFDSILQKAIREGWIGASWPQATVVRVFPADPNSRQAIEAIRDPANLRRFIVLGGPDPYDDHKPGIAVAYPISHPDFQDPNQGLFGIISVSRNDQGRDTVRFHGYVLVINANGIGHYEYGSTPEIPVVTGYRQPENEGDAPEQVIYHLIEQGSIINTHQLFERQNLESYWAVRNI</sequence>
<evidence type="ECO:0000313" key="2">
    <source>
        <dbReference type="EMBL" id="CDS81885.1"/>
    </source>
</evidence>
<protein>
    <submittedName>
        <fullName evidence="2">Uncharacterized protein</fullName>
    </submittedName>
</protein>